<feature type="domain" description="ABC transporter" evidence="9">
    <location>
        <begin position="1167"/>
        <end position="1476"/>
    </location>
</feature>
<keyword evidence="11" id="KW-0378">Hydrolase</keyword>
<feature type="transmembrane region" description="Helical" evidence="8">
    <location>
        <begin position="889"/>
        <end position="910"/>
    </location>
</feature>
<dbReference type="GO" id="GO:0005743">
    <property type="term" value="C:mitochondrial inner membrane"/>
    <property type="evidence" value="ECO:0007669"/>
    <property type="project" value="TreeGrafter"/>
</dbReference>
<comment type="subcellular location">
    <subcellularLocation>
        <location evidence="1">Membrane</location>
        <topology evidence="1">Multi-pass membrane protein</topology>
    </subcellularLocation>
</comment>
<dbReference type="SMART" id="SM00382">
    <property type="entry name" value="AAA"/>
    <property type="match status" value="2"/>
</dbReference>
<evidence type="ECO:0000256" key="8">
    <source>
        <dbReference type="SAM" id="Phobius"/>
    </source>
</evidence>
<dbReference type="SUPFAM" id="SSF90123">
    <property type="entry name" value="ABC transporter transmembrane region"/>
    <property type="match status" value="2"/>
</dbReference>
<sequence length="1482" mass="163744">MAPPPASDTAEGNEKISAQTDEERKYVLQVGWKALFGFTTKKHLPLFSGAIFSASIAAATLPVFAIVYGLIFRDYTDYGIGKISSSALRDSVTRYCLILSGIALLNWMANSLYFFFFLTFGELQARSARNRIFDALIRKDMAWFDTRETGIAAFLPAIQMHIRDLQLAVSAPFGEGTQCIIQGLGALGVAFFYSWNLTLVILCTVPLIYLVQSFIAHRLSIRANEQAVKLQSALKYIANAIQSIETVKCFNGEQYELHMFTKITGMAASIYMRVANLRSLQIGVMQFFTLSVFVQGFWYGTHLVKSGDRNVGQVITTFWAALMAIQGITGFLPQFIVLQKGKMAGAHLRLLMDQISSNDQRHEMDGDWKPKRCSGDIEFRQVTFSYPTRSEEIAIRNISLFFPAGETTFVLGKSGSGKSTLGQLLARFYQPISGQILLDNVVLEKINVQWLRQNVTLVEQHSVLFNDNIRENIALGRPGGAVSLEDIESAIKFALLDPIIESLPDGIHTELGIKGSSLSGGQKQRMALARAKIRDTPVLILDESTSALDYITRGAILHAIRRWRKGKTTIVITHDISQIQSDDFLYLMEDAQVVQEGYRKELEAQPGAFRALLADREEDKEAASDNEDSDNGDEMDEIISLYDEGSWNLHSPMHRPISAVLFAENVLSPFLSKGRESFAGGLLAGFEKRLTKHEEERTSNSESPHSSIDFSSDLDSVKLPPCMPSGAFQLRDLPSRPSSQHKRLSGVISYNRPMIMSKDYGSRPVSMASSRPVMRASTYPRRLSISAGTNAPLVQEQKASTGQKLRTKLRLGGSQSDPTKSVSTDSLPILEIFKSVWPMLQWRPRMLLMAAIFCACIHSACTPLFAWIFAKLLTTFYDTGNQSKRSLQYAMAILGIAVGDGLATYQLFFLADSVAQSWAHALKVEAMRRILLQPQEFFDREENSMSRLAETLDHFAEEARNLPGRFAGIFITILFMICISITWSLITSWKLALVALACAPAIFIITKVYNMISSHWERLANEADDEVGQLLHETFVNIRTVRCLNLEDHFRRKYKAATTAAVNVGIKRALYSGSIFGLNFAGVLFVAILLFWYGAVLVSKNEYTVSQITETFLILMLSVNHVHYMSNYITQINISREAGSRLLRLARMPTTSHELTGTIEIHEASDIVFNNVNFTYPTRKDVQVLHDVSFTIPRGSCTAIVGSSGSGKSTIAALLLKLYETDANTLHAPDLTVSGSSIKSLNTTSLRARMAIVSQTPTIFPGTIAQNIAYGLSPSSHMSSMTNIRAAAHAAGVAAFIDSLPNGYATLVGEGGTGLSGGQAQRLALARALVREPDILVLDEATSALDILSAGVVRDTIKNLLRDKSLAQTYTPSVSSHSRTAGFCAHDEERQRSCSPMSPGSRTGGFWDDKVLESGCAGRKGKEPRKRMTVIIITHAREMMAIAEHVVMLDKGRVVEQGSFGELKRKKGGAFGRLLRGEREDS</sequence>
<keyword evidence="5 8" id="KW-1133">Transmembrane helix</keyword>
<dbReference type="InterPro" id="IPR039421">
    <property type="entry name" value="Type_1_exporter"/>
</dbReference>
<evidence type="ECO:0000256" key="5">
    <source>
        <dbReference type="ARBA" id="ARBA00022989"/>
    </source>
</evidence>
<feature type="transmembrane region" description="Helical" evidence="8">
    <location>
        <begin position="46"/>
        <end position="71"/>
    </location>
</feature>
<dbReference type="CDD" id="cd18578">
    <property type="entry name" value="ABC_6TM_Pgp_ABCB1_D2_like"/>
    <property type="match status" value="1"/>
</dbReference>
<dbReference type="PROSITE" id="PS50929">
    <property type="entry name" value="ABC_TM1F"/>
    <property type="match status" value="2"/>
</dbReference>
<feature type="region of interest" description="Disordered" evidence="7">
    <location>
        <begin position="804"/>
        <end position="823"/>
    </location>
</feature>
<dbReference type="GO" id="GO:0016887">
    <property type="term" value="F:ATP hydrolysis activity"/>
    <property type="evidence" value="ECO:0007669"/>
    <property type="project" value="InterPro"/>
</dbReference>
<dbReference type="GO" id="GO:0090374">
    <property type="term" value="P:oligopeptide export from mitochondrion"/>
    <property type="evidence" value="ECO:0007669"/>
    <property type="project" value="TreeGrafter"/>
</dbReference>
<feature type="domain" description="ABC transmembrane type-1" evidence="10">
    <location>
        <begin position="63"/>
        <end position="340"/>
    </location>
</feature>
<organism evidence="11 12">
    <name type="scientific">Ampelomyces quisqualis</name>
    <name type="common">Powdery mildew agent</name>
    <dbReference type="NCBI Taxonomy" id="50730"/>
    <lineage>
        <taxon>Eukaryota</taxon>
        <taxon>Fungi</taxon>
        <taxon>Dikarya</taxon>
        <taxon>Ascomycota</taxon>
        <taxon>Pezizomycotina</taxon>
        <taxon>Dothideomycetes</taxon>
        <taxon>Pleosporomycetidae</taxon>
        <taxon>Pleosporales</taxon>
        <taxon>Pleosporineae</taxon>
        <taxon>Phaeosphaeriaceae</taxon>
        <taxon>Ampelomyces</taxon>
    </lineage>
</organism>
<feature type="transmembrane region" description="Helical" evidence="8">
    <location>
        <begin position="992"/>
        <end position="1009"/>
    </location>
</feature>
<dbReference type="CDD" id="cd18577">
    <property type="entry name" value="ABC_6TM_Pgp_ABCB1_D1_like"/>
    <property type="match status" value="1"/>
</dbReference>
<keyword evidence="3" id="KW-0547">Nucleotide-binding</keyword>
<evidence type="ECO:0000256" key="6">
    <source>
        <dbReference type="ARBA" id="ARBA00023136"/>
    </source>
</evidence>
<dbReference type="InterPro" id="IPR027417">
    <property type="entry name" value="P-loop_NTPase"/>
</dbReference>
<feature type="transmembrane region" description="Helical" evidence="8">
    <location>
        <begin position="1075"/>
        <end position="1095"/>
    </location>
</feature>
<feature type="transmembrane region" description="Helical" evidence="8">
    <location>
        <begin position="92"/>
        <end position="116"/>
    </location>
</feature>
<dbReference type="FunFam" id="3.40.50.300:FF:001471">
    <property type="entry name" value="P-loop containing nucleoside triphosphate hydrolase protein"/>
    <property type="match status" value="1"/>
</dbReference>
<dbReference type="GO" id="GO:0005524">
    <property type="term" value="F:ATP binding"/>
    <property type="evidence" value="ECO:0007669"/>
    <property type="project" value="UniProtKB-KW"/>
</dbReference>
<dbReference type="Pfam" id="PF00005">
    <property type="entry name" value="ABC_tran"/>
    <property type="match status" value="2"/>
</dbReference>
<feature type="transmembrane region" description="Helical" evidence="8">
    <location>
        <begin position="966"/>
        <end position="986"/>
    </location>
</feature>
<dbReference type="GO" id="GO:0015421">
    <property type="term" value="F:ABC-type oligopeptide transporter activity"/>
    <property type="evidence" value="ECO:0007669"/>
    <property type="project" value="TreeGrafter"/>
</dbReference>
<dbReference type="InterPro" id="IPR003593">
    <property type="entry name" value="AAA+_ATPase"/>
</dbReference>
<dbReference type="Gene3D" id="1.20.1560.10">
    <property type="entry name" value="ABC transporter type 1, transmembrane domain"/>
    <property type="match status" value="2"/>
</dbReference>
<evidence type="ECO:0000256" key="1">
    <source>
        <dbReference type="ARBA" id="ARBA00004141"/>
    </source>
</evidence>
<dbReference type="PANTHER" id="PTHR43394:SF15">
    <property type="entry name" value="ALPHA-FACTOR-TRANSPORTING ATPASE"/>
    <property type="match status" value="1"/>
</dbReference>
<evidence type="ECO:0000256" key="4">
    <source>
        <dbReference type="ARBA" id="ARBA00022840"/>
    </source>
</evidence>
<dbReference type="InterPro" id="IPR011527">
    <property type="entry name" value="ABC1_TM_dom"/>
</dbReference>
<gene>
    <name evidence="11" type="ORF">BDU57DRAFT_323169</name>
</gene>
<proteinExistence type="predicted"/>
<evidence type="ECO:0000259" key="9">
    <source>
        <dbReference type="PROSITE" id="PS50893"/>
    </source>
</evidence>
<keyword evidence="12" id="KW-1185">Reference proteome</keyword>
<evidence type="ECO:0000259" key="10">
    <source>
        <dbReference type="PROSITE" id="PS50929"/>
    </source>
</evidence>
<feature type="domain" description="ABC transporter" evidence="9">
    <location>
        <begin position="377"/>
        <end position="615"/>
    </location>
</feature>
<keyword evidence="4" id="KW-0067">ATP-binding</keyword>
<feature type="transmembrane region" description="Helical" evidence="8">
    <location>
        <begin position="192"/>
        <end position="211"/>
    </location>
</feature>
<dbReference type="InterPro" id="IPR003439">
    <property type="entry name" value="ABC_transporter-like_ATP-bd"/>
</dbReference>
<protein>
    <submittedName>
        <fullName evidence="11">P-loop containing nucleoside triphosphate hydrolase protein</fullName>
    </submittedName>
</protein>
<accession>A0A6A5QGH5</accession>
<evidence type="ECO:0000313" key="11">
    <source>
        <dbReference type="EMBL" id="KAF1913806.1"/>
    </source>
</evidence>
<dbReference type="InterPro" id="IPR036640">
    <property type="entry name" value="ABC1_TM_sf"/>
</dbReference>
<dbReference type="PROSITE" id="PS00211">
    <property type="entry name" value="ABC_TRANSPORTER_1"/>
    <property type="match status" value="1"/>
</dbReference>
<keyword evidence="6 8" id="KW-0472">Membrane</keyword>
<dbReference type="OrthoDB" id="6500128at2759"/>
<dbReference type="InterPro" id="IPR017871">
    <property type="entry name" value="ABC_transporter-like_CS"/>
</dbReference>
<feature type="transmembrane region" description="Helical" evidence="8">
    <location>
        <begin position="847"/>
        <end position="869"/>
    </location>
</feature>
<dbReference type="Proteomes" id="UP000800096">
    <property type="component" value="Unassembled WGS sequence"/>
</dbReference>
<evidence type="ECO:0000313" key="12">
    <source>
        <dbReference type="Proteomes" id="UP000800096"/>
    </source>
</evidence>
<dbReference type="Gene3D" id="3.40.50.300">
    <property type="entry name" value="P-loop containing nucleotide triphosphate hydrolases"/>
    <property type="match status" value="3"/>
</dbReference>
<feature type="transmembrane region" description="Helical" evidence="8">
    <location>
        <begin position="318"/>
        <end position="338"/>
    </location>
</feature>
<feature type="compositionally biased region" description="Polar residues" evidence="7">
    <location>
        <begin position="813"/>
        <end position="823"/>
    </location>
</feature>
<dbReference type="EMBL" id="ML979138">
    <property type="protein sequence ID" value="KAF1913806.1"/>
    <property type="molecule type" value="Genomic_DNA"/>
</dbReference>
<evidence type="ECO:0000256" key="7">
    <source>
        <dbReference type="SAM" id="MobiDB-lite"/>
    </source>
</evidence>
<feature type="region of interest" description="Disordered" evidence="7">
    <location>
        <begin position="693"/>
        <end position="715"/>
    </location>
</feature>
<feature type="compositionally biased region" description="Polar residues" evidence="7">
    <location>
        <begin position="700"/>
        <end position="714"/>
    </location>
</feature>
<keyword evidence="2 8" id="KW-0812">Transmembrane</keyword>
<dbReference type="PANTHER" id="PTHR43394">
    <property type="entry name" value="ATP-DEPENDENT PERMEASE MDL1, MITOCHONDRIAL"/>
    <property type="match status" value="1"/>
</dbReference>
<dbReference type="PROSITE" id="PS50893">
    <property type="entry name" value="ABC_TRANSPORTER_2"/>
    <property type="match status" value="2"/>
</dbReference>
<dbReference type="SUPFAM" id="SSF52540">
    <property type="entry name" value="P-loop containing nucleoside triphosphate hydrolases"/>
    <property type="match status" value="3"/>
</dbReference>
<feature type="domain" description="ABC transmembrane type-1" evidence="10">
    <location>
        <begin position="850"/>
        <end position="1132"/>
    </location>
</feature>
<feature type="transmembrane region" description="Helical" evidence="8">
    <location>
        <begin position="280"/>
        <end position="298"/>
    </location>
</feature>
<dbReference type="Pfam" id="PF00664">
    <property type="entry name" value="ABC_membrane"/>
    <property type="match status" value="2"/>
</dbReference>
<reference evidence="11" key="1">
    <citation type="journal article" date="2020" name="Stud. Mycol.">
        <title>101 Dothideomycetes genomes: a test case for predicting lifestyles and emergence of pathogens.</title>
        <authorList>
            <person name="Haridas S."/>
            <person name="Albert R."/>
            <person name="Binder M."/>
            <person name="Bloem J."/>
            <person name="Labutti K."/>
            <person name="Salamov A."/>
            <person name="Andreopoulos B."/>
            <person name="Baker S."/>
            <person name="Barry K."/>
            <person name="Bills G."/>
            <person name="Bluhm B."/>
            <person name="Cannon C."/>
            <person name="Castanera R."/>
            <person name="Culley D."/>
            <person name="Daum C."/>
            <person name="Ezra D."/>
            <person name="Gonzalez J."/>
            <person name="Henrissat B."/>
            <person name="Kuo A."/>
            <person name="Liang C."/>
            <person name="Lipzen A."/>
            <person name="Lutzoni F."/>
            <person name="Magnuson J."/>
            <person name="Mondo S."/>
            <person name="Nolan M."/>
            <person name="Ohm R."/>
            <person name="Pangilinan J."/>
            <person name="Park H.-J."/>
            <person name="Ramirez L."/>
            <person name="Alfaro M."/>
            <person name="Sun H."/>
            <person name="Tritt A."/>
            <person name="Yoshinaga Y."/>
            <person name="Zwiers L.-H."/>
            <person name="Turgeon B."/>
            <person name="Goodwin S."/>
            <person name="Spatafora J."/>
            <person name="Crous P."/>
            <person name="Grigoriev I."/>
        </authorList>
    </citation>
    <scope>NUCLEOTIDE SEQUENCE</scope>
    <source>
        <strain evidence="11">HMLAC05119</strain>
    </source>
</reference>
<evidence type="ECO:0000256" key="3">
    <source>
        <dbReference type="ARBA" id="ARBA00022741"/>
    </source>
</evidence>
<name>A0A6A5QGH5_AMPQU</name>
<evidence type="ECO:0000256" key="2">
    <source>
        <dbReference type="ARBA" id="ARBA00022692"/>
    </source>
</evidence>